<dbReference type="Pfam" id="PF00593">
    <property type="entry name" value="TonB_dep_Rec_b-barrel"/>
    <property type="match status" value="1"/>
</dbReference>
<dbReference type="Gene3D" id="2.40.170.20">
    <property type="entry name" value="TonB-dependent receptor, beta-barrel domain"/>
    <property type="match status" value="1"/>
</dbReference>
<dbReference type="RefSeq" id="WP_189418003.1">
    <property type="nucleotide sequence ID" value="NZ_BMYZ01000001.1"/>
</dbReference>
<comment type="subcellular location">
    <subcellularLocation>
        <location evidence="1 12">Cell outer membrane</location>
        <topology evidence="1 12">Multi-pass membrane protein</topology>
    </subcellularLocation>
</comment>
<dbReference type="InterPro" id="IPR036942">
    <property type="entry name" value="Beta-barrel_TonB_sf"/>
</dbReference>
<dbReference type="InterPro" id="IPR000531">
    <property type="entry name" value="Beta-barrel_TonB"/>
</dbReference>
<keyword evidence="10 12" id="KW-0472">Membrane</keyword>
<evidence type="ECO:0000256" key="13">
    <source>
        <dbReference type="PROSITE-ProRule" id="PRU10143"/>
    </source>
</evidence>
<dbReference type="InterPro" id="IPR037066">
    <property type="entry name" value="Plug_dom_sf"/>
</dbReference>
<feature type="short sequence motif" description="TonB box" evidence="13">
    <location>
        <begin position="33"/>
        <end position="39"/>
    </location>
</feature>
<reference evidence="20" key="1">
    <citation type="journal article" date="2019" name="Int. J. Syst. Evol. Microbiol.">
        <title>The Global Catalogue of Microorganisms (GCM) 10K type strain sequencing project: providing services to taxonomists for standard genome sequencing and annotation.</title>
        <authorList>
            <consortium name="The Broad Institute Genomics Platform"/>
            <consortium name="The Broad Institute Genome Sequencing Center for Infectious Disease"/>
            <person name="Wu L."/>
            <person name="Ma J."/>
        </authorList>
    </citation>
    <scope>NUCLEOTIDE SEQUENCE [LARGE SCALE GENOMIC DNA]</scope>
    <source>
        <strain evidence="20">KCTC 32239</strain>
    </source>
</reference>
<evidence type="ECO:0000313" key="19">
    <source>
        <dbReference type="EMBL" id="GGY74586.1"/>
    </source>
</evidence>
<evidence type="ECO:0000256" key="4">
    <source>
        <dbReference type="ARBA" id="ARBA00022496"/>
    </source>
</evidence>
<dbReference type="PANTHER" id="PTHR32552:SF68">
    <property type="entry name" value="FERRICHROME OUTER MEMBRANE TRANSPORTER_PHAGE RECEPTOR"/>
    <property type="match status" value="1"/>
</dbReference>
<evidence type="ECO:0000256" key="15">
    <source>
        <dbReference type="SAM" id="Coils"/>
    </source>
</evidence>
<dbReference type="PANTHER" id="PTHR32552">
    <property type="entry name" value="FERRICHROME IRON RECEPTOR-RELATED"/>
    <property type="match status" value="1"/>
</dbReference>
<dbReference type="PROSITE" id="PS52016">
    <property type="entry name" value="TONB_DEPENDENT_REC_3"/>
    <property type="match status" value="1"/>
</dbReference>
<feature type="chain" id="PRO_5047480399" evidence="16">
    <location>
        <begin position="27"/>
        <end position="651"/>
    </location>
</feature>
<protein>
    <submittedName>
        <fullName evidence="19">TonB-dependent receptor</fullName>
    </submittedName>
</protein>
<dbReference type="InterPro" id="IPR010916">
    <property type="entry name" value="TonB_box_CS"/>
</dbReference>
<comment type="caution">
    <text evidence="19">The sequence shown here is derived from an EMBL/GenBank/DDBJ whole genome shotgun (WGS) entry which is preliminary data.</text>
</comment>
<dbReference type="Pfam" id="PF07715">
    <property type="entry name" value="Plug"/>
    <property type="match status" value="1"/>
</dbReference>
<feature type="signal peptide" evidence="16">
    <location>
        <begin position="1"/>
        <end position="26"/>
    </location>
</feature>
<comment type="similarity">
    <text evidence="12 14">Belongs to the TonB-dependent receptor family.</text>
</comment>
<proteinExistence type="inferred from homology"/>
<keyword evidence="9 13" id="KW-0798">TonB box</keyword>
<dbReference type="EMBL" id="BMYZ01000001">
    <property type="protein sequence ID" value="GGY74586.1"/>
    <property type="molecule type" value="Genomic_DNA"/>
</dbReference>
<evidence type="ECO:0000256" key="2">
    <source>
        <dbReference type="ARBA" id="ARBA00022448"/>
    </source>
</evidence>
<organism evidence="19 20">
    <name type="scientific">Cellvibrio zantedeschiae</name>
    <dbReference type="NCBI Taxonomy" id="1237077"/>
    <lineage>
        <taxon>Bacteria</taxon>
        <taxon>Pseudomonadati</taxon>
        <taxon>Pseudomonadota</taxon>
        <taxon>Gammaproteobacteria</taxon>
        <taxon>Cellvibrionales</taxon>
        <taxon>Cellvibrionaceae</taxon>
        <taxon>Cellvibrio</taxon>
    </lineage>
</organism>
<dbReference type="InterPro" id="IPR012910">
    <property type="entry name" value="Plug_dom"/>
</dbReference>
<keyword evidence="7" id="KW-0408">Iron</keyword>
<evidence type="ECO:0000256" key="7">
    <source>
        <dbReference type="ARBA" id="ARBA00023004"/>
    </source>
</evidence>
<keyword evidence="8" id="KW-0406">Ion transport</keyword>
<dbReference type="Gene3D" id="2.170.130.10">
    <property type="entry name" value="TonB-dependent receptor, plug domain"/>
    <property type="match status" value="1"/>
</dbReference>
<evidence type="ECO:0000256" key="9">
    <source>
        <dbReference type="ARBA" id="ARBA00023077"/>
    </source>
</evidence>
<evidence type="ECO:0000256" key="6">
    <source>
        <dbReference type="ARBA" id="ARBA00022729"/>
    </source>
</evidence>
<keyword evidence="20" id="KW-1185">Reference proteome</keyword>
<dbReference type="CDD" id="cd01347">
    <property type="entry name" value="ligand_gated_channel"/>
    <property type="match status" value="1"/>
</dbReference>
<evidence type="ECO:0000256" key="16">
    <source>
        <dbReference type="SAM" id="SignalP"/>
    </source>
</evidence>
<evidence type="ECO:0000256" key="1">
    <source>
        <dbReference type="ARBA" id="ARBA00004571"/>
    </source>
</evidence>
<name>A0ABQ3B5S7_9GAMM</name>
<gene>
    <name evidence="19" type="primary">btuB</name>
    <name evidence="19" type="ORF">GCM10011613_20040</name>
</gene>
<sequence>MSFKSFALTPISAALLSIAFIPSAFAVDEKIETVVVSATRSEGPAMPVATQIKVIDAEQIRLSGATTITEILRTQAGIQIQDLDGSGGRNVTVAMRGFSANASSNTLVLVDGRKLNNPSLAGPALNTVAVKDVERVEIVQGSAGVLYGDQAVGGVINIITRKAKAGDLNAVVSAESGNYDLKNYTASVSQGFNNGLSYNLSAQKRELDNYRENNRSEVTNVLGKIAYDFELGNVFIEKQKIEDELGLPGNLLAKDAVKNPRHSNTPDDYSNQDTDLSRVGGEVKFLDNWSLLAEYSDRDETGEYLYEDYDKTDGYYPYGNAYEMRVKNLTPRLVGSLPTANGNAVITFGYDQVDADYSTEDGYTDISQKQQDVYAQVIYPATKTVTLNAGLRHASVDDKNRALSNKHSDSVNIGEFGINYQIDSNWRVFGRYADGFRFANADENGFVEPDVDFLEVQTSKSQELGLAWTAESASVKYSLFNMVVDNEIMYDPMAGAYGANINLPESERQGLLFDGEVQLSEQVGLHGNYTYTDAELTSGSFKDKAVPYVAKNTANLGIVFTFIKNINVSIDANYIGSRYLVGDNANSQDQVDPVTLFNLNILWDINALELGLRVKNLTGEKYSDYEGTSWRGTYLYPQPKQTYSAHATYRF</sequence>
<feature type="domain" description="TonB-dependent receptor plug" evidence="18">
    <location>
        <begin position="48"/>
        <end position="155"/>
    </location>
</feature>
<keyword evidence="6 16" id="KW-0732">Signal</keyword>
<keyword evidence="4" id="KW-0410">Iron transport</keyword>
<feature type="coiled-coil region" evidence="15">
    <location>
        <begin position="193"/>
        <end position="220"/>
    </location>
</feature>
<keyword evidence="15" id="KW-0175">Coiled coil</keyword>
<keyword evidence="5 12" id="KW-0812">Transmembrane</keyword>
<keyword evidence="2 12" id="KW-0813">Transport</keyword>
<keyword evidence="19" id="KW-0675">Receptor</keyword>
<keyword evidence="3 12" id="KW-1134">Transmembrane beta strand</keyword>
<accession>A0ABQ3B5S7</accession>
<dbReference type="Proteomes" id="UP000619761">
    <property type="component" value="Unassembled WGS sequence"/>
</dbReference>
<dbReference type="PROSITE" id="PS00430">
    <property type="entry name" value="TONB_DEPENDENT_REC_1"/>
    <property type="match status" value="1"/>
</dbReference>
<feature type="domain" description="TonB-dependent receptor-like beta-barrel" evidence="17">
    <location>
        <begin position="258"/>
        <end position="617"/>
    </location>
</feature>
<evidence type="ECO:0000313" key="20">
    <source>
        <dbReference type="Proteomes" id="UP000619761"/>
    </source>
</evidence>
<evidence type="ECO:0000256" key="10">
    <source>
        <dbReference type="ARBA" id="ARBA00023136"/>
    </source>
</evidence>
<dbReference type="SUPFAM" id="SSF56935">
    <property type="entry name" value="Porins"/>
    <property type="match status" value="1"/>
</dbReference>
<evidence type="ECO:0000256" key="5">
    <source>
        <dbReference type="ARBA" id="ARBA00022692"/>
    </source>
</evidence>
<evidence type="ECO:0000259" key="17">
    <source>
        <dbReference type="Pfam" id="PF00593"/>
    </source>
</evidence>
<evidence type="ECO:0000256" key="14">
    <source>
        <dbReference type="RuleBase" id="RU003357"/>
    </source>
</evidence>
<evidence type="ECO:0000256" key="8">
    <source>
        <dbReference type="ARBA" id="ARBA00023065"/>
    </source>
</evidence>
<evidence type="ECO:0000256" key="11">
    <source>
        <dbReference type="ARBA" id="ARBA00023237"/>
    </source>
</evidence>
<evidence type="ECO:0000259" key="18">
    <source>
        <dbReference type="Pfam" id="PF07715"/>
    </source>
</evidence>
<evidence type="ECO:0000256" key="12">
    <source>
        <dbReference type="PROSITE-ProRule" id="PRU01360"/>
    </source>
</evidence>
<dbReference type="InterPro" id="IPR039426">
    <property type="entry name" value="TonB-dep_rcpt-like"/>
</dbReference>
<keyword evidence="11 12" id="KW-0998">Cell outer membrane</keyword>
<evidence type="ECO:0000256" key="3">
    <source>
        <dbReference type="ARBA" id="ARBA00022452"/>
    </source>
</evidence>